<dbReference type="EMBL" id="CAJOBJ010131457">
    <property type="protein sequence ID" value="CAF4723423.1"/>
    <property type="molecule type" value="Genomic_DNA"/>
</dbReference>
<comment type="caution">
    <text evidence="2">The sequence shown here is derived from an EMBL/GenBank/DDBJ whole genome shotgun (WGS) entry which is preliminary data.</text>
</comment>
<dbReference type="EMBL" id="CAJOBH010101617">
    <property type="protein sequence ID" value="CAF4616004.1"/>
    <property type="molecule type" value="Genomic_DNA"/>
</dbReference>
<organism evidence="2 4">
    <name type="scientific">Rotaria magnacalcarata</name>
    <dbReference type="NCBI Taxonomy" id="392030"/>
    <lineage>
        <taxon>Eukaryota</taxon>
        <taxon>Metazoa</taxon>
        <taxon>Spiralia</taxon>
        <taxon>Gnathifera</taxon>
        <taxon>Rotifera</taxon>
        <taxon>Eurotatoria</taxon>
        <taxon>Bdelloidea</taxon>
        <taxon>Philodinida</taxon>
        <taxon>Philodinidae</taxon>
        <taxon>Rotaria</taxon>
    </lineage>
</organism>
<dbReference type="AlphaFoldDB" id="A0A8S3A9H9"/>
<dbReference type="Proteomes" id="UP000681967">
    <property type="component" value="Unassembled WGS sequence"/>
</dbReference>
<evidence type="ECO:0000313" key="3">
    <source>
        <dbReference type="EMBL" id="CAF4723423.1"/>
    </source>
</evidence>
<evidence type="ECO:0000313" key="1">
    <source>
        <dbReference type="EMBL" id="CAF4616004.1"/>
    </source>
</evidence>
<name>A0A8S3A9H9_9BILA</name>
<gene>
    <name evidence="1" type="ORF">BYL167_LOCUS40755</name>
    <name evidence="2" type="ORF">GIL414_LOCUS42941</name>
    <name evidence="3" type="ORF">GIL414_LOCUS43953</name>
</gene>
<dbReference type="Proteomes" id="UP000681720">
    <property type="component" value="Unassembled WGS sequence"/>
</dbReference>
<accession>A0A8S3A9H9</accession>
<feature type="non-terminal residue" evidence="2">
    <location>
        <position position="1"/>
    </location>
</feature>
<evidence type="ECO:0000313" key="2">
    <source>
        <dbReference type="EMBL" id="CAF4697807.1"/>
    </source>
</evidence>
<evidence type="ECO:0000313" key="4">
    <source>
        <dbReference type="Proteomes" id="UP000681720"/>
    </source>
</evidence>
<sequence>HSSSMATDLVLKGDYLLSGDVEGIIKIFNIKLKQSK</sequence>
<proteinExistence type="predicted"/>
<reference evidence="2" key="1">
    <citation type="submission" date="2021-02" db="EMBL/GenBank/DDBJ databases">
        <authorList>
            <person name="Nowell W R."/>
        </authorList>
    </citation>
    <scope>NUCLEOTIDE SEQUENCE</scope>
</reference>
<protein>
    <submittedName>
        <fullName evidence="2">Uncharacterized protein</fullName>
    </submittedName>
</protein>
<dbReference type="EMBL" id="CAJOBJ010125663">
    <property type="protein sequence ID" value="CAF4697807.1"/>
    <property type="molecule type" value="Genomic_DNA"/>
</dbReference>